<evidence type="ECO:0000256" key="1">
    <source>
        <dbReference type="SAM" id="SignalP"/>
    </source>
</evidence>
<evidence type="ECO:0000313" key="2">
    <source>
        <dbReference type="EMBL" id="KAK9674481.1"/>
    </source>
</evidence>
<protein>
    <submittedName>
        <fullName evidence="2">Uncharacterized protein</fullName>
    </submittedName>
</protein>
<feature type="signal peptide" evidence="1">
    <location>
        <begin position="1"/>
        <end position="27"/>
    </location>
</feature>
<reference evidence="2" key="1">
    <citation type="submission" date="2024-03" db="EMBL/GenBank/DDBJ databases">
        <title>WGS assembly of Saponaria officinalis var. Norfolk2.</title>
        <authorList>
            <person name="Jenkins J."/>
            <person name="Shu S."/>
            <person name="Grimwood J."/>
            <person name="Barry K."/>
            <person name="Goodstein D."/>
            <person name="Schmutz J."/>
            <person name="Leebens-Mack J."/>
            <person name="Osbourn A."/>
        </authorList>
    </citation>
    <scope>NUCLEOTIDE SEQUENCE [LARGE SCALE GENOMIC DNA]</scope>
    <source>
        <strain evidence="2">JIC</strain>
    </source>
</reference>
<dbReference type="Proteomes" id="UP001443914">
    <property type="component" value="Unassembled WGS sequence"/>
</dbReference>
<evidence type="ECO:0000313" key="3">
    <source>
        <dbReference type="Proteomes" id="UP001443914"/>
    </source>
</evidence>
<proteinExistence type="predicted"/>
<name>A0AAW1HEE7_SAPOF</name>
<comment type="caution">
    <text evidence="2">The sequence shown here is derived from an EMBL/GenBank/DDBJ whole genome shotgun (WGS) entry which is preliminary data.</text>
</comment>
<dbReference type="AlphaFoldDB" id="A0AAW1HEE7"/>
<feature type="chain" id="PRO_5043743809" evidence="1">
    <location>
        <begin position="28"/>
        <end position="79"/>
    </location>
</feature>
<sequence>MFPNMKTIFFFLACLLLLSLEINWVEGEYQNCPYGTEEMERCTIGQCMSKCHDKVPRSTGKCIAIDTCCCITRPNFHHF</sequence>
<keyword evidence="1" id="KW-0732">Signal</keyword>
<organism evidence="2 3">
    <name type="scientific">Saponaria officinalis</name>
    <name type="common">Common soapwort</name>
    <name type="synonym">Lychnis saponaria</name>
    <dbReference type="NCBI Taxonomy" id="3572"/>
    <lineage>
        <taxon>Eukaryota</taxon>
        <taxon>Viridiplantae</taxon>
        <taxon>Streptophyta</taxon>
        <taxon>Embryophyta</taxon>
        <taxon>Tracheophyta</taxon>
        <taxon>Spermatophyta</taxon>
        <taxon>Magnoliopsida</taxon>
        <taxon>eudicotyledons</taxon>
        <taxon>Gunneridae</taxon>
        <taxon>Pentapetalae</taxon>
        <taxon>Caryophyllales</taxon>
        <taxon>Caryophyllaceae</taxon>
        <taxon>Caryophylleae</taxon>
        <taxon>Saponaria</taxon>
    </lineage>
</organism>
<dbReference type="EMBL" id="JBDFQZ010000012">
    <property type="protein sequence ID" value="KAK9674481.1"/>
    <property type="molecule type" value="Genomic_DNA"/>
</dbReference>
<gene>
    <name evidence="2" type="ORF">RND81_12G235400</name>
</gene>
<accession>A0AAW1HEE7</accession>
<keyword evidence="3" id="KW-1185">Reference proteome</keyword>